<evidence type="ECO:0000256" key="6">
    <source>
        <dbReference type="ARBA" id="ARBA00023136"/>
    </source>
</evidence>
<evidence type="ECO:0000256" key="4">
    <source>
        <dbReference type="ARBA" id="ARBA00022968"/>
    </source>
</evidence>
<evidence type="ECO:0000256" key="7">
    <source>
        <dbReference type="SAM" id="MobiDB-lite"/>
    </source>
</evidence>
<gene>
    <name evidence="10" type="ORF">Sjap_015590</name>
</gene>
<evidence type="ECO:0000313" key="10">
    <source>
        <dbReference type="EMBL" id="KAK9116643.1"/>
    </source>
</evidence>
<dbReference type="GO" id="GO:0016020">
    <property type="term" value="C:membrane"/>
    <property type="evidence" value="ECO:0007669"/>
    <property type="project" value="UniProtKB-SubCell"/>
</dbReference>
<dbReference type="Proteomes" id="UP001417504">
    <property type="component" value="Unassembled WGS sequence"/>
</dbReference>
<feature type="domain" description="Trichome birefringence-like C-terminal" evidence="8">
    <location>
        <begin position="104"/>
        <end position="230"/>
    </location>
</feature>
<keyword evidence="5" id="KW-1133">Transmembrane helix</keyword>
<dbReference type="GO" id="GO:0009834">
    <property type="term" value="P:plant-type secondary cell wall biogenesis"/>
    <property type="evidence" value="ECO:0007669"/>
    <property type="project" value="TreeGrafter"/>
</dbReference>
<evidence type="ECO:0000259" key="9">
    <source>
        <dbReference type="Pfam" id="PF14416"/>
    </source>
</evidence>
<sequence length="243" mass="27522">MLPEENLGSETKPGIEHNVSDTGAPSASAPSVAEKENDDSSIIAAEKEKACNYAKGKWIEDSRWPLYSGFGCKQWLSEMWACRLTQRTDFSYETFRWVPHGCQMPNFDESSFLRRMQDKTIAFIGDSLGRQQFQSLMCMATGGVERPDVLDVGREYGLVKARGAIRPDGWAYRFPSTNTTILYYWSSSLCDLEPINITNPTTDWAMHLDRPPAFLRRYIHRFDALVLNTDTIGTEERLTLIGG</sequence>
<evidence type="ECO:0000256" key="5">
    <source>
        <dbReference type="ARBA" id="ARBA00022989"/>
    </source>
</evidence>
<keyword evidence="11" id="KW-1185">Reference proteome</keyword>
<dbReference type="AlphaFoldDB" id="A0AAP0IKH8"/>
<keyword evidence="3" id="KW-0812">Transmembrane</keyword>
<evidence type="ECO:0000256" key="2">
    <source>
        <dbReference type="ARBA" id="ARBA00007727"/>
    </source>
</evidence>
<reference evidence="10 11" key="1">
    <citation type="submission" date="2024-01" db="EMBL/GenBank/DDBJ databases">
        <title>Genome assemblies of Stephania.</title>
        <authorList>
            <person name="Yang L."/>
        </authorList>
    </citation>
    <scope>NUCLEOTIDE SEQUENCE [LARGE SCALE GENOMIC DNA]</scope>
    <source>
        <strain evidence="10">QJT</strain>
        <tissue evidence="10">Leaf</tissue>
    </source>
</reference>
<keyword evidence="4" id="KW-0735">Signal-anchor</keyword>
<dbReference type="GO" id="GO:0045492">
    <property type="term" value="P:xylan biosynthetic process"/>
    <property type="evidence" value="ECO:0007669"/>
    <property type="project" value="UniProtKB-ARBA"/>
</dbReference>
<evidence type="ECO:0000259" key="8">
    <source>
        <dbReference type="Pfam" id="PF13839"/>
    </source>
</evidence>
<comment type="subcellular location">
    <subcellularLocation>
        <location evidence="1">Membrane</location>
        <topology evidence="1">Single-pass membrane protein</topology>
    </subcellularLocation>
</comment>
<feature type="region of interest" description="Disordered" evidence="7">
    <location>
        <begin position="1"/>
        <end position="40"/>
    </location>
</feature>
<name>A0AAP0IKH8_9MAGN</name>
<keyword evidence="6" id="KW-0472">Membrane</keyword>
<dbReference type="Pfam" id="PF13839">
    <property type="entry name" value="PC-Esterase"/>
    <property type="match status" value="1"/>
</dbReference>
<accession>A0AAP0IKH8</accession>
<dbReference type="InterPro" id="IPR025846">
    <property type="entry name" value="TBL_N"/>
</dbReference>
<comment type="similarity">
    <text evidence="2">Belongs to the PC-esterase family. TBL subfamily.</text>
</comment>
<dbReference type="Pfam" id="PF14416">
    <property type="entry name" value="PMR5N"/>
    <property type="match status" value="1"/>
</dbReference>
<organism evidence="10 11">
    <name type="scientific">Stephania japonica</name>
    <dbReference type="NCBI Taxonomy" id="461633"/>
    <lineage>
        <taxon>Eukaryota</taxon>
        <taxon>Viridiplantae</taxon>
        <taxon>Streptophyta</taxon>
        <taxon>Embryophyta</taxon>
        <taxon>Tracheophyta</taxon>
        <taxon>Spermatophyta</taxon>
        <taxon>Magnoliopsida</taxon>
        <taxon>Ranunculales</taxon>
        <taxon>Menispermaceae</taxon>
        <taxon>Menispermoideae</taxon>
        <taxon>Cissampelideae</taxon>
        <taxon>Stephania</taxon>
    </lineage>
</organism>
<dbReference type="GO" id="GO:0016407">
    <property type="term" value="F:acetyltransferase activity"/>
    <property type="evidence" value="ECO:0007669"/>
    <property type="project" value="TreeGrafter"/>
</dbReference>
<protein>
    <recommendedName>
        <fullName evidence="12">Trichome birefringence-like N-terminal domain-containing protein</fullName>
    </recommendedName>
</protein>
<evidence type="ECO:0000256" key="3">
    <source>
        <dbReference type="ARBA" id="ARBA00022692"/>
    </source>
</evidence>
<dbReference type="GO" id="GO:0005794">
    <property type="term" value="C:Golgi apparatus"/>
    <property type="evidence" value="ECO:0007669"/>
    <property type="project" value="UniProtKB-ARBA"/>
</dbReference>
<dbReference type="EMBL" id="JBBNAE010000006">
    <property type="protein sequence ID" value="KAK9116643.1"/>
    <property type="molecule type" value="Genomic_DNA"/>
</dbReference>
<feature type="compositionally biased region" description="Polar residues" evidence="7">
    <location>
        <begin position="20"/>
        <end position="29"/>
    </location>
</feature>
<feature type="domain" description="Trichome birefringence-like N-terminal" evidence="9">
    <location>
        <begin position="50"/>
        <end position="103"/>
    </location>
</feature>
<evidence type="ECO:0000256" key="1">
    <source>
        <dbReference type="ARBA" id="ARBA00004167"/>
    </source>
</evidence>
<dbReference type="PANTHER" id="PTHR13533">
    <property type="entry name" value="N-ACETYLNEURAMINATE 9-O-ACETYLTRANSFERASE"/>
    <property type="match status" value="1"/>
</dbReference>
<proteinExistence type="inferred from homology"/>
<comment type="caution">
    <text evidence="10">The sequence shown here is derived from an EMBL/GenBank/DDBJ whole genome shotgun (WGS) entry which is preliminary data.</text>
</comment>
<dbReference type="PANTHER" id="PTHR13533:SF32">
    <property type="entry name" value="PROTEIN TRICHOME BIREFRINGENCE-LIKE 14"/>
    <property type="match status" value="1"/>
</dbReference>
<evidence type="ECO:0000313" key="11">
    <source>
        <dbReference type="Proteomes" id="UP001417504"/>
    </source>
</evidence>
<dbReference type="InterPro" id="IPR026057">
    <property type="entry name" value="TBL_C"/>
</dbReference>
<evidence type="ECO:0008006" key="12">
    <source>
        <dbReference type="Google" id="ProtNLM"/>
    </source>
</evidence>
<dbReference type="GO" id="GO:0010411">
    <property type="term" value="P:xyloglucan metabolic process"/>
    <property type="evidence" value="ECO:0007669"/>
    <property type="project" value="TreeGrafter"/>
</dbReference>